<keyword evidence="4" id="KW-1185">Reference proteome</keyword>
<evidence type="ECO:0000259" key="2">
    <source>
        <dbReference type="Pfam" id="PF13471"/>
    </source>
</evidence>
<dbReference type="InterPro" id="IPR032708">
    <property type="entry name" value="McjB_C"/>
</dbReference>
<keyword evidence="1" id="KW-0812">Transmembrane</keyword>
<feature type="domain" description="Microcin J25-processing protein McjB C-terminal" evidence="2">
    <location>
        <begin position="27"/>
        <end position="138"/>
    </location>
</feature>
<accession>A0A0V7ZT19</accession>
<dbReference type="Proteomes" id="UP000053372">
    <property type="component" value="Unassembled WGS sequence"/>
</dbReference>
<keyword evidence="1" id="KW-1133">Transmembrane helix</keyword>
<dbReference type="EMBL" id="LMTZ01000085">
    <property type="protein sequence ID" value="KST67763.1"/>
    <property type="molecule type" value="Genomic_DNA"/>
</dbReference>
<feature type="transmembrane region" description="Helical" evidence="1">
    <location>
        <begin position="17"/>
        <end position="37"/>
    </location>
</feature>
<gene>
    <name evidence="3" type="ORF">BC008_44260</name>
</gene>
<comment type="caution">
    <text evidence="3">The sequence shown here is derived from an EMBL/GenBank/DDBJ whole genome shotgun (WGS) entry which is preliminary data.</text>
</comment>
<dbReference type="AlphaFoldDB" id="A0A0V7ZT19"/>
<name>A0A0V7ZT19_9CYAN</name>
<evidence type="ECO:0000313" key="3">
    <source>
        <dbReference type="EMBL" id="KST67763.1"/>
    </source>
</evidence>
<reference evidence="3 4" key="1">
    <citation type="journal article" date="2015" name="Genome Announc.">
        <title>Draft Genome of the Euendolithic (true boring) Cyanobacterium Mastigocoleus testarum strain BC008.</title>
        <authorList>
            <person name="Guida B.S."/>
            <person name="Garcia-Pichel F."/>
        </authorList>
    </citation>
    <scope>NUCLEOTIDE SEQUENCE [LARGE SCALE GENOMIC DNA]</scope>
    <source>
        <strain evidence="3 4">BC008</strain>
    </source>
</reference>
<sequence length="145" mass="16208">MKQLYQLLKTGYKERKVLLMTSILIAAIRLGLLLLPFQRLLKLLDQFSQQNNTVRLSVRKILWSVNAVSSRIPGIKCKCLARALTTQVLMKRYGHTSKLQIGVAKTAQGNLEAHAWVEVGGVIAIGNIRNISRFIPLSSLEGVKQ</sequence>
<dbReference type="OrthoDB" id="466469at2"/>
<dbReference type="InterPro" id="IPR053521">
    <property type="entry name" value="McjB-like"/>
</dbReference>
<organism evidence="3 4">
    <name type="scientific">Mastigocoleus testarum BC008</name>
    <dbReference type="NCBI Taxonomy" id="371196"/>
    <lineage>
        <taxon>Bacteria</taxon>
        <taxon>Bacillati</taxon>
        <taxon>Cyanobacteriota</taxon>
        <taxon>Cyanophyceae</taxon>
        <taxon>Nostocales</taxon>
        <taxon>Hapalosiphonaceae</taxon>
        <taxon>Mastigocoleus</taxon>
    </lineage>
</organism>
<dbReference type="Pfam" id="PF13471">
    <property type="entry name" value="Transglut_core3"/>
    <property type="match status" value="1"/>
</dbReference>
<proteinExistence type="predicted"/>
<evidence type="ECO:0000256" key="1">
    <source>
        <dbReference type="SAM" id="Phobius"/>
    </source>
</evidence>
<dbReference type="RefSeq" id="WP_027842286.1">
    <property type="nucleotide sequence ID" value="NZ_LMTZ01000085.1"/>
</dbReference>
<evidence type="ECO:0000313" key="4">
    <source>
        <dbReference type="Proteomes" id="UP000053372"/>
    </source>
</evidence>
<protein>
    <recommendedName>
        <fullName evidence="2">Microcin J25-processing protein McjB C-terminal domain-containing protein</fullName>
    </recommendedName>
</protein>
<dbReference type="NCBIfam" id="NF033537">
    <property type="entry name" value="lasso_biosyn_B2"/>
    <property type="match status" value="1"/>
</dbReference>
<keyword evidence="1" id="KW-0472">Membrane</keyword>